<dbReference type="GO" id="GO:0006406">
    <property type="term" value="P:mRNA export from nucleus"/>
    <property type="evidence" value="ECO:0007669"/>
    <property type="project" value="InterPro"/>
</dbReference>
<dbReference type="InterPro" id="IPR040132">
    <property type="entry name" value="Tex1/THOC3"/>
</dbReference>
<evidence type="ECO:0000313" key="4">
    <source>
        <dbReference type="EMBL" id="HIY87590.1"/>
    </source>
</evidence>
<dbReference type="Gene3D" id="2.130.10.10">
    <property type="entry name" value="YVTN repeat-like/Quinoprotein amine dehydrogenase"/>
    <property type="match status" value="1"/>
</dbReference>
<evidence type="ECO:0000256" key="2">
    <source>
        <dbReference type="ARBA" id="ARBA00022737"/>
    </source>
</evidence>
<name>A0A9D1ZG82_9BACE</name>
<keyword evidence="1" id="KW-0853">WD repeat</keyword>
<dbReference type="InterPro" id="IPR001680">
    <property type="entry name" value="WD40_rpt"/>
</dbReference>
<sequence>MDNYLFSTYYYNDKKTYNLRNLVLSSSSGEVVSLKVNPSGTSFAVLSAKGGKTGVAVYDLWRAKKTLHEFEDVVGASAICYSPDARRLVIATDKEMLSYDARRYEPLDVMQMPFAAKMLTISANNYFVAAASGNRLAVWNLEDKTLRKELELDTSINGIAFSDDCATFAVLSADGLLTTYDTQEFFIMQSMDAMGLALDMAFHPEGKYVAVVSGDKRVAVVNVLDPTDRTYIDNAGGGTSDARFVKDGKKQIFLTYNTAGSIVYRLMSELAPYYTKLLADELNERMNIWLKQMPGETLEEYNQRVNEETRMEQMKLFEQEIATRMAENLLERSEVTLGNYNPETGMLAVNFNTMPSIYLTVPKEEVNDFMDPGNLEFRNAKYGLTKSDKFELVYADVLNKVSGKTYVFDNRDRRSLDYLKEDTGFVPLELIQQSNMEEMKLQDIKEKVVDAAKRQNTISDHTKITVDAKIVSDVDASGKKIMNYRINFSYEVEEGFSVQEDFAPGKYKAEESGAASSMLSVVKAAFEGEFARYVKPGKKLTVKITGMADALPINGKIAYDGCYGEFENEPVYKNDDLGTITVTRESGVTQNEQLAFLRAVGVKENIDTHVAGVSTMNSDYRYYIKLTEGRGGEFRRINVEFTFVDAF</sequence>
<dbReference type="InterPro" id="IPR015943">
    <property type="entry name" value="WD40/YVTN_repeat-like_dom_sf"/>
</dbReference>
<accession>A0A9D1ZG82</accession>
<keyword evidence="2" id="KW-0677">Repeat</keyword>
<reference evidence="4" key="1">
    <citation type="journal article" date="2021" name="PeerJ">
        <title>Extensive microbial diversity within the chicken gut microbiome revealed by metagenomics and culture.</title>
        <authorList>
            <person name="Gilroy R."/>
            <person name="Ravi A."/>
            <person name="Getino M."/>
            <person name="Pursley I."/>
            <person name="Horton D.L."/>
            <person name="Alikhan N.F."/>
            <person name="Baker D."/>
            <person name="Gharbi K."/>
            <person name="Hall N."/>
            <person name="Watson M."/>
            <person name="Adriaenssens E.M."/>
            <person name="Foster-Nyarko E."/>
            <person name="Jarju S."/>
            <person name="Secka A."/>
            <person name="Antonio M."/>
            <person name="Oren A."/>
            <person name="Chaudhuri R.R."/>
            <person name="La Ragione R."/>
            <person name="Hildebrand F."/>
            <person name="Pallen M.J."/>
        </authorList>
    </citation>
    <scope>NUCLEOTIDE SEQUENCE</scope>
    <source>
        <strain evidence="4">Gambia2-208</strain>
    </source>
</reference>
<comment type="similarity">
    <text evidence="3">Belongs to the THOC3 family.</text>
</comment>
<evidence type="ECO:0000256" key="1">
    <source>
        <dbReference type="ARBA" id="ARBA00022574"/>
    </source>
</evidence>
<reference evidence="4" key="2">
    <citation type="submission" date="2021-04" db="EMBL/GenBank/DDBJ databases">
        <authorList>
            <person name="Gilroy R."/>
        </authorList>
    </citation>
    <scope>NUCLEOTIDE SEQUENCE</scope>
    <source>
        <strain evidence="4">Gambia2-208</strain>
    </source>
</reference>
<comment type="caution">
    <text evidence="4">The sequence shown here is derived from an EMBL/GenBank/DDBJ whole genome shotgun (WGS) entry which is preliminary data.</text>
</comment>
<evidence type="ECO:0000313" key="5">
    <source>
        <dbReference type="Proteomes" id="UP000886851"/>
    </source>
</evidence>
<gene>
    <name evidence="4" type="ORF">H9824_02655</name>
</gene>
<dbReference type="Proteomes" id="UP000886851">
    <property type="component" value="Unassembled WGS sequence"/>
</dbReference>
<organism evidence="4 5">
    <name type="scientific">Candidatus Bacteroides pullicola</name>
    <dbReference type="NCBI Taxonomy" id="2838475"/>
    <lineage>
        <taxon>Bacteria</taxon>
        <taxon>Pseudomonadati</taxon>
        <taxon>Bacteroidota</taxon>
        <taxon>Bacteroidia</taxon>
        <taxon>Bacteroidales</taxon>
        <taxon>Bacteroidaceae</taxon>
        <taxon>Bacteroides</taxon>
    </lineage>
</organism>
<evidence type="ECO:0000256" key="3">
    <source>
        <dbReference type="ARBA" id="ARBA00046343"/>
    </source>
</evidence>
<dbReference type="PANTHER" id="PTHR22839:SF0">
    <property type="entry name" value="THO COMPLEX SUBUNIT 3"/>
    <property type="match status" value="1"/>
</dbReference>
<dbReference type="AlphaFoldDB" id="A0A9D1ZG82"/>
<dbReference type="PANTHER" id="PTHR22839">
    <property type="entry name" value="THO COMPLEX SUBUNIT 3 THO3"/>
    <property type="match status" value="1"/>
</dbReference>
<protein>
    <submittedName>
        <fullName evidence="4">WD40 repeat domain-containing protein</fullName>
    </submittedName>
</protein>
<dbReference type="EMBL" id="DXCV01000024">
    <property type="protein sequence ID" value="HIY87590.1"/>
    <property type="molecule type" value="Genomic_DNA"/>
</dbReference>
<proteinExistence type="inferred from homology"/>
<dbReference type="SMART" id="SM00320">
    <property type="entry name" value="WD40"/>
    <property type="match status" value="5"/>
</dbReference>
<dbReference type="SUPFAM" id="SSF82171">
    <property type="entry name" value="DPP6 N-terminal domain-like"/>
    <property type="match status" value="1"/>
</dbReference>